<dbReference type="GO" id="GO:0030313">
    <property type="term" value="C:cell envelope"/>
    <property type="evidence" value="ECO:0007669"/>
    <property type="project" value="UniProtKB-SubCell"/>
</dbReference>
<evidence type="ECO:0000313" key="6">
    <source>
        <dbReference type="EMBL" id="HIR60809.1"/>
    </source>
</evidence>
<dbReference type="PANTHER" id="PTHR30290">
    <property type="entry name" value="PERIPLASMIC BINDING COMPONENT OF ABC TRANSPORTER"/>
    <property type="match status" value="1"/>
</dbReference>
<proteinExistence type="inferred from homology"/>
<reference evidence="6" key="2">
    <citation type="journal article" date="2021" name="PeerJ">
        <title>Extensive microbial diversity within the chicken gut microbiome revealed by metagenomics and culture.</title>
        <authorList>
            <person name="Gilroy R."/>
            <person name="Ravi A."/>
            <person name="Getino M."/>
            <person name="Pursley I."/>
            <person name="Horton D.L."/>
            <person name="Alikhan N.F."/>
            <person name="Baker D."/>
            <person name="Gharbi K."/>
            <person name="Hall N."/>
            <person name="Watson M."/>
            <person name="Adriaenssens E.M."/>
            <person name="Foster-Nyarko E."/>
            <person name="Jarju S."/>
            <person name="Secka A."/>
            <person name="Antonio M."/>
            <person name="Oren A."/>
            <person name="Chaudhuri R.R."/>
            <person name="La Ragione R."/>
            <person name="Hildebrand F."/>
            <person name="Pallen M.J."/>
        </authorList>
    </citation>
    <scope>NUCLEOTIDE SEQUENCE</scope>
    <source>
        <strain evidence="6">CHK189-12415</strain>
    </source>
</reference>
<comment type="caution">
    <text evidence="6">The sequence shown here is derived from an EMBL/GenBank/DDBJ whole genome shotgun (WGS) entry which is preliminary data.</text>
</comment>
<dbReference type="PANTHER" id="PTHR30290:SF10">
    <property type="entry name" value="PERIPLASMIC OLIGOPEPTIDE-BINDING PROTEIN-RELATED"/>
    <property type="match status" value="1"/>
</dbReference>
<comment type="subcellular location">
    <subcellularLocation>
        <location evidence="1">Cell envelope</location>
    </subcellularLocation>
</comment>
<accession>A0A9D1DX96</accession>
<dbReference type="GO" id="GO:1904680">
    <property type="term" value="F:peptide transmembrane transporter activity"/>
    <property type="evidence" value="ECO:0007669"/>
    <property type="project" value="TreeGrafter"/>
</dbReference>
<evidence type="ECO:0000256" key="4">
    <source>
        <dbReference type="ARBA" id="ARBA00022729"/>
    </source>
</evidence>
<evidence type="ECO:0000313" key="7">
    <source>
        <dbReference type="Proteomes" id="UP000824241"/>
    </source>
</evidence>
<evidence type="ECO:0000256" key="3">
    <source>
        <dbReference type="ARBA" id="ARBA00022448"/>
    </source>
</evidence>
<feature type="non-terminal residue" evidence="6">
    <location>
        <position position="1"/>
    </location>
</feature>
<gene>
    <name evidence="6" type="ORF">IAB37_04465</name>
</gene>
<dbReference type="InterPro" id="IPR000914">
    <property type="entry name" value="SBP_5_dom"/>
</dbReference>
<dbReference type="Gene3D" id="3.90.76.10">
    <property type="entry name" value="Dipeptide-binding Protein, Domain 1"/>
    <property type="match status" value="1"/>
</dbReference>
<dbReference type="InterPro" id="IPR039424">
    <property type="entry name" value="SBP_5"/>
</dbReference>
<dbReference type="Proteomes" id="UP000824241">
    <property type="component" value="Unassembled WGS sequence"/>
</dbReference>
<dbReference type="AlphaFoldDB" id="A0A9D1DX96"/>
<keyword evidence="3" id="KW-0813">Transport</keyword>
<dbReference type="Gene3D" id="3.40.190.10">
    <property type="entry name" value="Periplasmic binding protein-like II"/>
    <property type="match status" value="1"/>
</dbReference>
<feature type="domain" description="Solute-binding protein family 5" evidence="5">
    <location>
        <begin position="21"/>
        <end position="166"/>
    </location>
</feature>
<dbReference type="EMBL" id="DVHA01000146">
    <property type="protein sequence ID" value="HIR60809.1"/>
    <property type="molecule type" value="Genomic_DNA"/>
</dbReference>
<dbReference type="SUPFAM" id="SSF53850">
    <property type="entry name" value="Periplasmic binding protein-like II"/>
    <property type="match status" value="1"/>
</dbReference>
<dbReference type="Gene3D" id="3.10.105.10">
    <property type="entry name" value="Dipeptide-binding Protein, Domain 3"/>
    <property type="match status" value="1"/>
</dbReference>
<dbReference type="GO" id="GO:0015833">
    <property type="term" value="P:peptide transport"/>
    <property type="evidence" value="ECO:0007669"/>
    <property type="project" value="TreeGrafter"/>
</dbReference>
<evidence type="ECO:0000259" key="5">
    <source>
        <dbReference type="Pfam" id="PF00496"/>
    </source>
</evidence>
<keyword evidence="4" id="KW-0732">Signal</keyword>
<protein>
    <recommendedName>
        <fullName evidence="5">Solute-binding protein family 5 domain-containing protein</fullName>
    </recommendedName>
</protein>
<dbReference type="Pfam" id="PF00496">
    <property type="entry name" value="SBP_bac_5"/>
    <property type="match status" value="1"/>
</dbReference>
<evidence type="ECO:0000256" key="2">
    <source>
        <dbReference type="ARBA" id="ARBA00005695"/>
    </source>
</evidence>
<sequence length="412" mass="44125">TASFIVRHLFEGLTVQTPDGIAPGAAESWTVSADGLTYTFTLRPDASWADGEPVTADDFVFAFTRLFDPSTGSEAAADYLAISGASERLAGEEVPIGVRAEGADTVVFTLRAPDREFLSLLSLPAASPCREDFFRETHGRYGLSLGDILGNGRFILSTWDGEYIRLRGRGEDEGTVIRLEPGAEATVYWEEAEAGDYTRVYGILFNQSVPLFSSEAVRQALAADLPESVSRPETALSPGLREGLGTVKLPEFAIDTALYRSGAAGNETEGLTVLLPENEELSRLFSDVAQLWQRDFGLYLAVETLPEAELMERVEAGDYDCAVLSLPADFAGPGRALEMAAALGQMEEGAYQSLLSEARQNDGKADSLYTEAEQLFLDSGAFIPLMTASFTLQTGGFPAVSLANGAISFSGG</sequence>
<organism evidence="6 7">
    <name type="scientific">Candidatus Faecivivens stercoravium</name>
    <dbReference type="NCBI Taxonomy" id="2840803"/>
    <lineage>
        <taxon>Bacteria</taxon>
        <taxon>Bacillati</taxon>
        <taxon>Bacillota</taxon>
        <taxon>Clostridia</taxon>
        <taxon>Eubacteriales</taxon>
        <taxon>Oscillospiraceae</taxon>
        <taxon>Oscillospiraceae incertae sedis</taxon>
        <taxon>Candidatus Faecivivens</taxon>
    </lineage>
</organism>
<name>A0A9D1DX96_9FIRM</name>
<comment type="similarity">
    <text evidence="2">Belongs to the bacterial solute-binding protein 5 family.</text>
</comment>
<evidence type="ECO:0000256" key="1">
    <source>
        <dbReference type="ARBA" id="ARBA00004196"/>
    </source>
</evidence>
<reference evidence="6" key="1">
    <citation type="submission" date="2020-10" db="EMBL/GenBank/DDBJ databases">
        <authorList>
            <person name="Gilroy R."/>
        </authorList>
    </citation>
    <scope>NUCLEOTIDE SEQUENCE</scope>
    <source>
        <strain evidence="6">CHK189-12415</strain>
    </source>
</reference>